<evidence type="ECO:0000313" key="4">
    <source>
        <dbReference type="Proteomes" id="UP000632498"/>
    </source>
</evidence>
<gene>
    <name evidence="3" type="ORF">GCM10011332_05270</name>
</gene>
<name>A0A917F7L4_9PROT</name>
<reference evidence="3" key="1">
    <citation type="journal article" date="2014" name="Int. J. Syst. Evol. Microbiol.">
        <title>Complete genome sequence of Corynebacterium casei LMG S-19264T (=DSM 44701T), isolated from a smear-ripened cheese.</title>
        <authorList>
            <consortium name="US DOE Joint Genome Institute (JGI-PGF)"/>
            <person name="Walter F."/>
            <person name="Albersmeier A."/>
            <person name="Kalinowski J."/>
            <person name="Ruckert C."/>
        </authorList>
    </citation>
    <scope>NUCLEOTIDE SEQUENCE</scope>
    <source>
        <strain evidence="3">CGMCC 1.15254</strain>
    </source>
</reference>
<evidence type="ECO:0000259" key="2">
    <source>
        <dbReference type="Pfam" id="PF01738"/>
    </source>
</evidence>
<feature type="signal peptide" evidence="1">
    <location>
        <begin position="1"/>
        <end position="20"/>
    </location>
</feature>
<dbReference type="GO" id="GO:0016787">
    <property type="term" value="F:hydrolase activity"/>
    <property type="evidence" value="ECO:0007669"/>
    <property type="project" value="UniProtKB-KW"/>
</dbReference>
<dbReference type="Proteomes" id="UP000632498">
    <property type="component" value="Unassembled WGS sequence"/>
</dbReference>
<dbReference type="Gene3D" id="3.40.50.1820">
    <property type="entry name" value="alpha/beta hydrolase"/>
    <property type="match status" value="1"/>
</dbReference>
<accession>A0A917F7L4</accession>
<dbReference type="PANTHER" id="PTHR22946">
    <property type="entry name" value="DIENELACTONE HYDROLASE DOMAIN-CONTAINING PROTEIN-RELATED"/>
    <property type="match status" value="1"/>
</dbReference>
<keyword evidence="3" id="KW-0378">Hydrolase</keyword>
<evidence type="ECO:0000256" key="1">
    <source>
        <dbReference type="SAM" id="SignalP"/>
    </source>
</evidence>
<dbReference type="InterPro" id="IPR050261">
    <property type="entry name" value="FrsA_esterase"/>
</dbReference>
<keyword evidence="4" id="KW-1185">Reference proteome</keyword>
<reference evidence="3" key="2">
    <citation type="submission" date="2020-09" db="EMBL/GenBank/DDBJ databases">
        <authorList>
            <person name="Sun Q."/>
            <person name="Zhou Y."/>
        </authorList>
    </citation>
    <scope>NUCLEOTIDE SEQUENCE</scope>
    <source>
        <strain evidence="3">CGMCC 1.15254</strain>
    </source>
</reference>
<dbReference type="EMBL" id="BMHV01000003">
    <property type="protein sequence ID" value="GGF54822.1"/>
    <property type="molecule type" value="Genomic_DNA"/>
</dbReference>
<feature type="chain" id="PRO_5036919428" evidence="1">
    <location>
        <begin position="21"/>
        <end position="263"/>
    </location>
</feature>
<proteinExistence type="predicted"/>
<dbReference type="AlphaFoldDB" id="A0A917F7L4"/>
<dbReference type="Pfam" id="PF01738">
    <property type="entry name" value="DLH"/>
    <property type="match status" value="1"/>
</dbReference>
<dbReference type="SUPFAM" id="SSF53474">
    <property type="entry name" value="alpha/beta-Hydrolases"/>
    <property type="match status" value="1"/>
</dbReference>
<organism evidence="3 4">
    <name type="scientific">Terasakiella brassicae</name>
    <dbReference type="NCBI Taxonomy" id="1634917"/>
    <lineage>
        <taxon>Bacteria</taxon>
        <taxon>Pseudomonadati</taxon>
        <taxon>Pseudomonadota</taxon>
        <taxon>Alphaproteobacteria</taxon>
        <taxon>Rhodospirillales</taxon>
        <taxon>Terasakiellaceae</taxon>
        <taxon>Terasakiella</taxon>
    </lineage>
</organism>
<dbReference type="PANTHER" id="PTHR22946:SF0">
    <property type="entry name" value="DIENELACTONE HYDROLASE DOMAIN-CONTAINING PROTEIN"/>
    <property type="match status" value="1"/>
</dbReference>
<dbReference type="RefSeq" id="WP_188661191.1">
    <property type="nucleotide sequence ID" value="NZ_BMHV01000003.1"/>
</dbReference>
<feature type="domain" description="Dienelactone hydrolase" evidence="2">
    <location>
        <begin position="37"/>
        <end position="260"/>
    </location>
</feature>
<dbReference type="InterPro" id="IPR029058">
    <property type="entry name" value="AB_hydrolase_fold"/>
</dbReference>
<evidence type="ECO:0000313" key="3">
    <source>
        <dbReference type="EMBL" id="GGF54822.1"/>
    </source>
</evidence>
<keyword evidence="1" id="KW-0732">Signal</keyword>
<comment type="caution">
    <text evidence="3">The sequence shown here is derived from an EMBL/GenBank/DDBJ whole genome shotgun (WGS) entry which is preliminary data.</text>
</comment>
<protein>
    <submittedName>
        <fullName evidence="3">Dienelactone hydrolase</fullName>
    </submittedName>
</protein>
<dbReference type="InterPro" id="IPR002925">
    <property type="entry name" value="Dienelactn_hydro"/>
</dbReference>
<sequence length="263" mass="28816">MFRFALSLILGMFALSTAQAKVIGQDVKYWVDGQEMTGYLAYDDSVTGARPGVLVVHEWWGHNPYARKRAEMLASLGYTALALDMYGTGKLADHPKDAKTFMMETMSNIAVAEKRFDAAHALLKSQPEVDGGKTAAIGYCFGGGVVLHAARTGRDLDGVISYHGSLKPMTKAEKGVIKAQVRAFNGADDPFVKPEEIAAIKQEMQDADVDFRFVNYPGAVHSFTNPDADDFAKRFKMPVGYNAAADADSWAQTRAFLRDIFAR</sequence>